<dbReference type="STRING" id="348802.A0A0D2EEA1"/>
<dbReference type="Pfam" id="PF04082">
    <property type="entry name" value="Fungal_trans"/>
    <property type="match status" value="1"/>
</dbReference>
<gene>
    <name evidence="7" type="ORF">PV05_06157</name>
</gene>
<evidence type="ECO:0000259" key="6">
    <source>
        <dbReference type="SMART" id="SM00906"/>
    </source>
</evidence>
<accession>A0A0D2EEA1</accession>
<dbReference type="GO" id="GO:0006351">
    <property type="term" value="P:DNA-templated transcription"/>
    <property type="evidence" value="ECO:0007669"/>
    <property type="project" value="InterPro"/>
</dbReference>
<evidence type="ECO:0000313" key="7">
    <source>
        <dbReference type="EMBL" id="KIW53743.1"/>
    </source>
</evidence>
<keyword evidence="4" id="KW-0804">Transcription</keyword>
<organism evidence="7 8">
    <name type="scientific">Exophiala xenobiotica</name>
    <dbReference type="NCBI Taxonomy" id="348802"/>
    <lineage>
        <taxon>Eukaryota</taxon>
        <taxon>Fungi</taxon>
        <taxon>Dikarya</taxon>
        <taxon>Ascomycota</taxon>
        <taxon>Pezizomycotina</taxon>
        <taxon>Eurotiomycetes</taxon>
        <taxon>Chaetothyriomycetidae</taxon>
        <taxon>Chaetothyriales</taxon>
        <taxon>Herpotrichiellaceae</taxon>
        <taxon>Exophiala</taxon>
    </lineage>
</organism>
<evidence type="ECO:0000256" key="1">
    <source>
        <dbReference type="ARBA" id="ARBA00004123"/>
    </source>
</evidence>
<protein>
    <recommendedName>
        <fullName evidence="6">Xylanolytic transcriptional activator regulatory domain-containing protein</fullName>
    </recommendedName>
</protein>
<dbReference type="PANTHER" id="PTHR47338:SF7">
    <property type="entry name" value="ZN(II)2CYS6 TRANSCRIPTION FACTOR (EUROFUNG)"/>
    <property type="match status" value="1"/>
</dbReference>
<evidence type="ECO:0000313" key="8">
    <source>
        <dbReference type="Proteomes" id="UP000054342"/>
    </source>
</evidence>
<sequence length="292" mass="33593">MQMFDNGHVPESLLLIIAATTLRILDPDDPRPHRWADECRRKVLLDAFLPPTQTTLQTFILLQRYEWHRGSHMSAWITSAIAVRLTHALQLNLELPRKSGNVHPVSLTVREMRRRTLWACFVMESLMESGRHPFSGLDLSSIETNLPGDEHSFQLGIGNELPGSWTDSASEPSTILNLPWFQGRPDIPAYLVRLAILRLLILQYTAPYHPRNADRMPQTLPWLAEGPFYQFEAELTRWSADFPDSLRLSTDNLYRRQPDLLGFVTFHYWTPSECDGHRQYDRNIATTSAFGT</sequence>
<dbReference type="SMART" id="SM00906">
    <property type="entry name" value="Fungal_trans"/>
    <property type="match status" value="1"/>
</dbReference>
<name>A0A0D2EEA1_9EURO</name>
<dbReference type="InterPro" id="IPR007219">
    <property type="entry name" value="XnlR_reg_dom"/>
</dbReference>
<dbReference type="InterPro" id="IPR050815">
    <property type="entry name" value="TF_fung"/>
</dbReference>
<keyword evidence="3" id="KW-0805">Transcription regulation</keyword>
<keyword evidence="2" id="KW-0479">Metal-binding</keyword>
<reference evidence="7 8" key="1">
    <citation type="submission" date="2015-01" db="EMBL/GenBank/DDBJ databases">
        <title>The Genome Sequence of Exophiala xenobiotica CBS118157.</title>
        <authorList>
            <consortium name="The Broad Institute Genomics Platform"/>
            <person name="Cuomo C."/>
            <person name="de Hoog S."/>
            <person name="Gorbushina A."/>
            <person name="Stielow B."/>
            <person name="Teixiera M."/>
            <person name="Abouelleil A."/>
            <person name="Chapman S.B."/>
            <person name="Priest M."/>
            <person name="Young S.K."/>
            <person name="Wortman J."/>
            <person name="Nusbaum C."/>
            <person name="Birren B."/>
        </authorList>
    </citation>
    <scope>NUCLEOTIDE SEQUENCE [LARGE SCALE GENOMIC DNA]</scope>
    <source>
        <strain evidence="7 8">CBS 118157</strain>
    </source>
</reference>
<keyword evidence="8" id="KW-1185">Reference proteome</keyword>
<dbReference type="AlphaFoldDB" id="A0A0D2EEA1"/>
<dbReference type="HOGENOM" id="CLU_953263_0_0_1"/>
<dbReference type="GO" id="GO:0005634">
    <property type="term" value="C:nucleus"/>
    <property type="evidence" value="ECO:0007669"/>
    <property type="project" value="UniProtKB-SubCell"/>
</dbReference>
<dbReference type="EMBL" id="KN847320">
    <property type="protein sequence ID" value="KIW53743.1"/>
    <property type="molecule type" value="Genomic_DNA"/>
</dbReference>
<feature type="domain" description="Xylanolytic transcriptional activator regulatory" evidence="6">
    <location>
        <begin position="75"/>
        <end position="153"/>
    </location>
</feature>
<dbReference type="GO" id="GO:0003677">
    <property type="term" value="F:DNA binding"/>
    <property type="evidence" value="ECO:0007669"/>
    <property type="project" value="InterPro"/>
</dbReference>
<evidence type="ECO:0000256" key="3">
    <source>
        <dbReference type="ARBA" id="ARBA00023015"/>
    </source>
</evidence>
<dbReference type="GO" id="GO:0008270">
    <property type="term" value="F:zinc ion binding"/>
    <property type="evidence" value="ECO:0007669"/>
    <property type="project" value="InterPro"/>
</dbReference>
<evidence type="ECO:0000256" key="4">
    <source>
        <dbReference type="ARBA" id="ARBA00023163"/>
    </source>
</evidence>
<dbReference type="PANTHER" id="PTHR47338">
    <property type="entry name" value="ZN(II)2CYS6 TRANSCRIPTION FACTOR (EUROFUNG)-RELATED"/>
    <property type="match status" value="1"/>
</dbReference>
<dbReference type="GO" id="GO:0000981">
    <property type="term" value="F:DNA-binding transcription factor activity, RNA polymerase II-specific"/>
    <property type="evidence" value="ECO:0007669"/>
    <property type="project" value="InterPro"/>
</dbReference>
<evidence type="ECO:0000256" key="2">
    <source>
        <dbReference type="ARBA" id="ARBA00022723"/>
    </source>
</evidence>
<dbReference type="GeneID" id="25328065"/>
<proteinExistence type="predicted"/>
<comment type="subcellular location">
    <subcellularLocation>
        <location evidence="1">Nucleus</location>
    </subcellularLocation>
</comment>
<keyword evidence="5" id="KW-0539">Nucleus</keyword>
<dbReference type="RefSeq" id="XP_013314327.1">
    <property type="nucleotide sequence ID" value="XM_013458873.1"/>
</dbReference>
<dbReference type="OrthoDB" id="2563500at2759"/>
<dbReference type="CDD" id="cd12148">
    <property type="entry name" value="fungal_TF_MHR"/>
    <property type="match status" value="1"/>
</dbReference>
<dbReference type="Proteomes" id="UP000054342">
    <property type="component" value="Unassembled WGS sequence"/>
</dbReference>
<evidence type="ECO:0000256" key="5">
    <source>
        <dbReference type="ARBA" id="ARBA00023242"/>
    </source>
</evidence>